<dbReference type="SMART" id="SM00220">
    <property type="entry name" value="S_TKc"/>
    <property type="match status" value="1"/>
</dbReference>
<feature type="compositionally biased region" description="Pro residues" evidence="6">
    <location>
        <begin position="506"/>
        <end position="515"/>
    </location>
</feature>
<proteinExistence type="predicted"/>
<keyword evidence="10" id="KW-1185">Reference proteome</keyword>
<feature type="compositionally biased region" description="Low complexity" evidence="6">
    <location>
        <begin position="381"/>
        <end position="390"/>
    </location>
</feature>
<feature type="transmembrane region" description="Helical" evidence="7">
    <location>
        <begin position="557"/>
        <end position="575"/>
    </location>
</feature>
<dbReference type="PROSITE" id="PS00108">
    <property type="entry name" value="PROTEIN_KINASE_ST"/>
    <property type="match status" value="1"/>
</dbReference>
<dbReference type="Proteomes" id="UP001500751">
    <property type="component" value="Unassembled WGS sequence"/>
</dbReference>
<accession>A0ABN2V9J9</accession>
<feature type="region of interest" description="Disordered" evidence="6">
    <location>
        <begin position="279"/>
        <end position="321"/>
    </location>
</feature>
<feature type="compositionally biased region" description="Pro residues" evidence="6">
    <location>
        <begin position="366"/>
        <end position="377"/>
    </location>
</feature>
<dbReference type="PROSITE" id="PS50011">
    <property type="entry name" value="PROTEIN_KINASE_DOM"/>
    <property type="match status" value="1"/>
</dbReference>
<feature type="compositionally biased region" description="Pro residues" evidence="6">
    <location>
        <begin position="391"/>
        <end position="407"/>
    </location>
</feature>
<protein>
    <recommendedName>
        <fullName evidence="8">Protein kinase domain-containing protein</fullName>
    </recommendedName>
</protein>
<dbReference type="SUPFAM" id="SSF56112">
    <property type="entry name" value="Protein kinase-like (PK-like)"/>
    <property type="match status" value="1"/>
</dbReference>
<feature type="compositionally biased region" description="Low complexity" evidence="6">
    <location>
        <begin position="408"/>
        <end position="417"/>
    </location>
</feature>
<organism evidence="9 10">
    <name type="scientific">Catenulispora yoronensis</name>
    <dbReference type="NCBI Taxonomy" id="450799"/>
    <lineage>
        <taxon>Bacteria</taxon>
        <taxon>Bacillati</taxon>
        <taxon>Actinomycetota</taxon>
        <taxon>Actinomycetes</taxon>
        <taxon>Catenulisporales</taxon>
        <taxon>Catenulisporaceae</taxon>
        <taxon>Catenulispora</taxon>
    </lineage>
</organism>
<feature type="region of interest" description="Disordered" evidence="6">
    <location>
        <begin position="477"/>
        <end position="496"/>
    </location>
</feature>
<feature type="region of interest" description="Disordered" evidence="6">
    <location>
        <begin position="501"/>
        <end position="520"/>
    </location>
</feature>
<evidence type="ECO:0000259" key="8">
    <source>
        <dbReference type="PROSITE" id="PS50011"/>
    </source>
</evidence>
<keyword evidence="7" id="KW-1133">Transmembrane helix</keyword>
<comment type="caution">
    <text evidence="9">The sequence shown here is derived from an EMBL/GenBank/DDBJ whole genome shotgun (WGS) entry which is preliminary data.</text>
</comment>
<dbReference type="InterPro" id="IPR000719">
    <property type="entry name" value="Prot_kinase_dom"/>
</dbReference>
<evidence type="ECO:0000313" key="9">
    <source>
        <dbReference type="EMBL" id="GAA2056510.1"/>
    </source>
</evidence>
<dbReference type="PANTHER" id="PTHR43289">
    <property type="entry name" value="MITOGEN-ACTIVATED PROTEIN KINASE KINASE KINASE 20-RELATED"/>
    <property type="match status" value="1"/>
</dbReference>
<keyword evidence="4 5" id="KW-0067">ATP-binding</keyword>
<reference evidence="9 10" key="1">
    <citation type="journal article" date="2019" name="Int. J. Syst. Evol. Microbiol.">
        <title>The Global Catalogue of Microorganisms (GCM) 10K type strain sequencing project: providing services to taxonomists for standard genome sequencing and annotation.</title>
        <authorList>
            <consortium name="The Broad Institute Genomics Platform"/>
            <consortium name="The Broad Institute Genome Sequencing Center for Infectious Disease"/>
            <person name="Wu L."/>
            <person name="Ma J."/>
        </authorList>
    </citation>
    <scope>NUCLEOTIDE SEQUENCE [LARGE SCALE GENOMIC DNA]</scope>
    <source>
        <strain evidence="9 10">JCM 16014</strain>
    </source>
</reference>
<evidence type="ECO:0000256" key="6">
    <source>
        <dbReference type="SAM" id="MobiDB-lite"/>
    </source>
</evidence>
<keyword evidence="7" id="KW-0812">Transmembrane</keyword>
<name>A0ABN2V9J9_9ACTN</name>
<feature type="binding site" evidence="5">
    <location>
        <position position="47"/>
    </location>
    <ligand>
        <name>ATP</name>
        <dbReference type="ChEBI" id="CHEBI:30616"/>
    </ligand>
</feature>
<feature type="transmembrane region" description="Helical" evidence="7">
    <location>
        <begin position="636"/>
        <end position="658"/>
    </location>
</feature>
<dbReference type="Pfam" id="PF00069">
    <property type="entry name" value="Pkinase"/>
    <property type="match status" value="1"/>
</dbReference>
<evidence type="ECO:0000256" key="7">
    <source>
        <dbReference type="SAM" id="Phobius"/>
    </source>
</evidence>
<feature type="transmembrane region" description="Helical" evidence="7">
    <location>
        <begin position="582"/>
        <end position="602"/>
    </location>
</feature>
<gene>
    <name evidence="9" type="ORF">GCM10009839_77080</name>
</gene>
<dbReference type="Gene3D" id="1.10.510.10">
    <property type="entry name" value="Transferase(Phosphotransferase) domain 1"/>
    <property type="match status" value="1"/>
</dbReference>
<dbReference type="EMBL" id="BAAAQN010000064">
    <property type="protein sequence ID" value="GAA2056510.1"/>
    <property type="molecule type" value="Genomic_DNA"/>
</dbReference>
<keyword evidence="3" id="KW-0418">Kinase</keyword>
<dbReference type="InterPro" id="IPR011009">
    <property type="entry name" value="Kinase-like_dom_sf"/>
</dbReference>
<dbReference type="PROSITE" id="PS00107">
    <property type="entry name" value="PROTEIN_KINASE_ATP"/>
    <property type="match status" value="1"/>
</dbReference>
<evidence type="ECO:0000256" key="2">
    <source>
        <dbReference type="ARBA" id="ARBA00022741"/>
    </source>
</evidence>
<feature type="region of interest" description="Disordered" evidence="6">
    <location>
        <begin position="432"/>
        <end position="470"/>
    </location>
</feature>
<evidence type="ECO:0000256" key="3">
    <source>
        <dbReference type="ARBA" id="ARBA00022777"/>
    </source>
</evidence>
<keyword evidence="1" id="KW-0808">Transferase</keyword>
<feature type="transmembrane region" description="Helical" evidence="7">
    <location>
        <begin position="678"/>
        <end position="698"/>
    </location>
</feature>
<dbReference type="Gene3D" id="3.30.200.20">
    <property type="entry name" value="Phosphorylase Kinase, domain 1"/>
    <property type="match status" value="1"/>
</dbReference>
<keyword evidence="2 5" id="KW-0547">Nucleotide-binding</keyword>
<feature type="compositionally biased region" description="Pro residues" evidence="6">
    <location>
        <begin position="439"/>
        <end position="449"/>
    </location>
</feature>
<dbReference type="InterPro" id="IPR017441">
    <property type="entry name" value="Protein_kinase_ATP_BS"/>
</dbReference>
<dbReference type="InterPro" id="IPR008271">
    <property type="entry name" value="Ser/Thr_kinase_AS"/>
</dbReference>
<feature type="transmembrane region" description="Helical" evidence="7">
    <location>
        <begin position="608"/>
        <end position="629"/>
    </location>
</feature>
<evidence type="ECO:0000256" key="5">
    <source>
        <dbReference type="PROSITE-ProRule" id="PRU10141"/>
    </source>
</evidence>
<dbReference type="RefSeq" id="WP_344670660.1">
    <property type="nucleotide sequence ID" value="NZ_BAAAQN010000064.1"/>
</dbReference>
<evidence type="ECO:0000313" key="10">
    <source>
        <dbReference type="Proteomes" id="UP001500751"/>
    </source>
</evidence>
<evidence type="ECO:0000256" key="1">
    <source>
        <dbReference type="ARBA" id="ARBA00022679"/>
    </source>
</evidence>
<feature type="region of interest" description="Disordered" evidence="6">
    <location>
        <begin position="364"/>
        <end position="417"/>
    </location>
</feature>
<evidence type="ECO:0000256" key="4">
    <source>
        <dbReference type="ARBA" id="ARBA00022840"/>
    </source>
</evidence>
<sequence length="718" mass="73028">MRTGIEPLRSGDPRGVGQYRFLGRLGAGGMGLVCLGRGPDGRLVAVKLIHEDIAADADYRRRFAREVRAAAAVQARFTAAVVDADPQAPQPWYASEFIDGPTLGQVVRRTGPLEQRALRALAGGLAEAVAAFETAGLVHRDLKPDNILLAADGPKVIDFGIARGENDSLLTRAGSVLGSPGYMSPEQIAGERVTTASDVFSLGAVLAFAGQATGPFGDGPAEARMYATKYNDPDVSGLPIPLRDPVLRCLTKHPRDRPTPRDLLGWWTVRTDELDTLIDLGLGPGARSAERVRPTGERLYGSESKETSQPSGSAVGGATGPSFAAGASAEVAAPIPAPWQPGAPGPSVPASGVPALPVPIQGVPGPGIPVPGPPAPGVPGLGAPVQGVPAPSLPLPVPPAQPDPTSPTSPASSSSAARLYGEPTAIASAGDLDLAEPPSAEPWVPPTPWLPGSDDVSLALSADPGADGRLDSRLATMVGASSPSPPGPPQLGNPFAARDWASAPQVQPPQPPRRPAPWWRQPVGVDRLPGGVVRDLVAGLLGAGLLAVFSLPDPSTALAVTFAAVGLALGFVLGVRRGVVALAAYSGAALGGVKVLPGKLAASIHDPTLAFVLEIAVLLLFAGGIARVGGLRRRPVLGFAVGFAGYIAAQAAAVAWLAGRSGTGFLAAWRAGTDGLLIYRDAGIAAVCAVAVGFLALIGSTQEAVGVDGPYRATGDHR</sequence>
<keyword evidence="7" id="KW-0472">Membrane</keyword>
<dbReference type="PANTHER" id="PTHR43289:SF34">
    <property type="entry name" value="SERINE_THREONINE-PROTEIN KINASE YBDM-RELATED"/>
    <property type="match status" value="1"/>
</dbReference>
<dbReference type="CDD" id="cd14014">
    <property type="entry name" value="STKc_PknB_like"/>
    <property type="match status" value="1"/>
</dbReference>
<feature type="domain" description="Protein kinase" evidence="8">
    <location>
        <begin position="19"/>
        <end position="278"/>
    </location>
</feature>